<name>A0AA37SWR2_9ALTE</name>
<dbReference type="EMBL" id="BSOT01000005">
    <property type="protein sequence ID" value="GLR70977.1"/>
    <property type="molecule type" value="Genomic_DNA"/>
</dbReference>
<evidence type="ECO:0000313" key="2">
    <source>
        <dbReference type="EMBL" id="GLR70977.1"/>
    </source>
</evidence>
<feature type="domain" description="YchJ-like middle NTF2-like" evidence="1">
    <location>
        <begin position="44"/>
        <end position="136"/>
    </location>
</feature>
<dbReference type="PANTHER" id="PTHR33747:SF1">
    <property type="entry name" value="ADENYLATE CYCLASE-ASSOCIATED CAP C-TERMINAL DOMAIN-CONTAINING PROTEIN"/>
    <property type="match status" value="1"/>
</dbReference>
<organism evidence="2 3">
    <name type="scientific">Agaribacter marinus</name>
    <dbReference type="NCBI Taxonomy" id="1431249"/>
    <lineage>
        <taxon>Bacteria</taxon>
        <taxon>Pseudomonadati</taxon>
        <taxon>Pseudomonadota</taxon>
        <taxon>Gammaproteobacteria</taxon>
        <taxon>Alteromonadales</taxon>
        <taxon>Alteromonadaceae</taxon>
        <taxon>Agaribacter</taxon>
    </lineage>
</organism>
<gene>
    <name evidence="2" type="ORF">GCM10007852_18850</name>
</gene>
<reference evidence="2" key="2">
    <citation type="submission" date="2023-01" db="EMBL/GenBank/DDBJ databases">
        <title>Draft genome sequence of Agaribacter marinus strain NBRC 110023.</title>
        <authorList>
            <person name="Sun Q."/>
            <person name="Mori K."/>
        </authorList>
    </citation>
    <scope>NUCLEOTIDE SEQUENCE</scope>
    <source>
        <strain evidence="2">NBRC 110023</strain>
    </source>
</reference>
<dbReference type="InterPro" id="IPR004027">
    <property type="entry name" value="SEC_C_motif"/>
</dbReference>
<evidence type="ECO:0000313" key="3">
    <source>
        <dbReference type="Proteomes" id="UP001156601"/>
    </source>
</evidence>
<sequence>MLNNESQATGACPCGSGKTLERCCLPYIVSVSADNIRDIKTPATAEGLMRSRYTAYAIKAYDYIVQTYCSAEANKLSAAGIQQSDEGVEWLALDVVKSTTDTVEFKAWYRYKRDFYLMHERSSFLKENAQWRYASGTIHEDSGVVKLSRNDICLCGSGKKYKRCCL</sequence>
<dbReference type="SUPFAM" id="SSF103642">
    <property type="entry name" value="Sec-C motif"/>
    <property type="match status" value="1"/>
</dbReference>
<dbReference type="Pfam" id="PF17775">
    <property type="entry name" value="YchJ_M-like"/>
    <property type="match status" value="1"/>
</dbReference>
<protein>
    <submittedName>
        <fullName evidence="2">UPF0225 protein</fullName>
    </submittedName>
</protein>
<dbReference type="SUPFAM" id="SSF54427">
    <property type="entry name" value="NTF2-like"/>
    <property type="match status" value="1"/>
</dbReference>
<dbReference type="RefSeq" id="WP_284217250.1">
    <property type="nucleotide sequence ID" value="NZ_BSOT01000005.1"/>
</dbReference>
<proteinExistence type="predicted"/>
<evidence type="ECO:0000259" key="1">
    <source>
        <dbReference type="Pfam" id="PF17775"/>
    </source>
</evidence>
<dbReference type="Proteomes" id="UP001156601">
    <property type="component" value="Unassembled WGS sequence"/>
</dbReference>
<dbReference type="InterPro" id="IPR048469">
    <property type="entry name" value="YchJ-like_M"/>
</dbReference>
<dbReference type="InterPro" id="IPR032710">
    <property type="entry name" value="NTF2-like_dom_sf"/>
</dbReference>
<dbReference type="AlphaFoldDB" id="A0AA37SWR2"/>
<dbReference type="PANTHER" id="PTHR33747">
    <property type="entry name" value="UPF0225 PROTEIN SCO1677"/>
    <property type="match status" value="1"/>
</dbReference>
<reference evidence="2" key="1">
    <citation type="journal article" date="2014" name="Int. J. Syst. Evol. Microbiol.">
        <title>Complete genome sequence of Corynebacterium casei LMG S-19264T (=DSM 44701T), isolated from a smear-ripened cheese.</title>
        <authorList>
            <consortium name="US DOE Joint Genome Institute (JGI-PGF)"/>
            <person name="Walter F."/>
            <person name="Albersmeier A."/>
            <person name="Kalinowski J."/>
            <person name="Ruckert C."/>
        </authorList>
    </citation>
    <scope>NUCLEOTIDE SEQUENCE</scope>
    <source>
        <strain evidence="2">NBRC 110023</strain>
    </source>
</reference>
<accession>A0AA37SWR2</accession>
<dbReference type="Gene3D" id="3.10.450.50">
    <property type="match status" value="1"/>
</dbReference>
<keyword evidence="3" id="KW-1185">Reference proteome</keyword>
<dbReference type="Pfam" id="PF02810">
    <property type="entry name" value="SEC-C"/>
    <property type="match status" value="2"/>
</dbReference>
<comment type="caution">
    <text evidence="2">The sequence shown here is derived from an EMBL/GenBank/DDBJ whole genome shotgun (WGS) entry which is preliminary data.</text>
</comment>